<evidence type="ECO:0000313" key="4">
    <source>
        <dbReference type="Proteomes" id="UP001148838"/>
    </source>
</evidence>
<evidence type="ECO:0000256" key="1">
    <source>
        <dbReference type="SAM" id="Coils"/>
    </source>
</evidence>
<dbReference type="Proteomes" id="UP001148838">
    <property type="component" value="Unassembled WGS sequence"/>
</dbReference>
<dbReference type="InterPro" id="IPR013783">
    <property type="entry name" value="Ig-like_fold"/>
</dbReference>
<feature type="non-terminal residue" evidence="3">
    <location>
        <position position="1"/>
    </location>
</feature>
<comment type="caution">
    <text evidence="3">The sequence shown here is derived from an EMBL/GenBank/DDBJ whole genome shotgun (WGS) entry which is preliminary data.</text>
</comment>
<proteinExistence type="predicted"/>
<protein>
    <recommendedName>
        <fullName evidence="2">Fibronectin type-III domain-containing protein</fullName>
    </recommendedName>
</protein>
<evidence type="ECO:0000313" key="3">
    <source>
        <dbReference type="EMBL" id="KAJ4443817.1"/>
    </source>
</evidence>
<evidence type="ECO:0000259" key="2">
    <source>
        <dbReference type="PROSITE" id="PS50853"/>
    </source>
</evidence>
<accession>A0ABQ8TB91</accession>
<dbReference type="EMBL" id="JAJSOF020000013">
    <property type="protein sequence ID" value="KAJ4443817.1"/>
    <property type="molecule type" value="Genomic_DNA"/>
</dbReference>
<feature type="domain" description="Fibronectin type-III" evidence="2">
    <location>
        <begin position="175"/>
        <end position="279"/>
    </location>
</feature>
<dbReference type="CDD" id="cd00063">
    <property type="entry name" value="FN3"/>
    <property type="match status" value="1"/>
</dbReference>
<dbReference type="Gene3D" id="2.60.40.10">
    <property type="entry name" value="Immunoglobulins"/>
    <property type="match status" value="1"/>
</dbReference>
<reference evidence="3 4" key="1">
    <citation type="journal article" date="2022" name="Allergy">
        <title>Genome assembly and annotation of Periplaneta americana reveal a comprehensive cockroach allergen profile.</title>
        <authorList>
            <person name="Wang L."/>
            <person name="Xiong Q."/>
            <person name="Saelim N."/>
            <person name="Wang L."/>
            <person name="Nong W."/>
            <person name="Wan A.T."/>
            <person name="Shi M."/>
            <person name="Liu X."/>
            <person name="Cao Q."/>
            <person name="Hui J.H.L."/>
            <person name="Sookrung N."/>
            <person name="Leung T.F."/>
            <person name="Tungtrongchitr A."/>
            <person name="Tsui S.K.W."/>
        </authorList>
    </citation>
    <scope>NUCLEOTIDE SEQUENCE [LARGE SCALE GENOMIC DNA]</scope>
    <source>
        <strain evidence="3">PWHHKU_190912</strain>
    </source>
</reference>
<gene>
    <name evidence="3" type="ORF">ANN_05599</name>
</gene>
<dbReference type="InterPro" id="IPR003961">
    <property type="entry name" value="FN3_dom"/>
</dbReference>
<keyword evidence="1" id="KW-0175">Coiled coil</keyword>
<name>A0ABQ8TB91_PERAM</name>
<feature type="coiled-coil region" evidence="1">
    <location>
        <begin position="20"/>
        <end position="47"/>
    </location>
</feature>
<dbReference type="SUPFAM" id="SSF49265">
    <property type="entry name" value="Fibronectin type III"/>
    <property type="match status" value="1"/>
</dbReference>
<dbReference type="InterPro" id="IPR036116">
    <property type="entry name" value="FN3_sf"/>
</dbReference>
<keyword evidence="4" id="KW-1185">Reference proteome</keyword>
<organism evidence="3 4">
    <name type="scientific">Periplaneta americana</name>
    <name type="common">American cockroach</name>
    <name type="synonym">Blatta americana</name>
    <dbReference type="NCBI Taxonomy" id="6978"/>
    <lineage>
        <taxon>Eukaryota</taxon>
        <taxon>Metazoa</taxon>
        <taxon>Ecdysozoa</taxon>
        <taxon>Arthropoda</taxon>
        <taxon>Hexapoda</taxon>
        <taxon>Insecta</taxon>
        <taxon>Pterygota</taxon>
        <taxon>Neoptera</taxon>
        <taxon>Polyneoptera</taxon>
        <taxon>Dictyoptera</taxon>
        <taxon>Blattodea</taxon>
        <taxon>Blattoidea</taxon>
        <taxon>Blattidae</taxon>
        <taxon>Blattinae</taxon>
        <taxon>Periplaneta</taxon>
    </lineage>
</organism>
<dbReference type="PROSITE" id="PS50853">
    <property type="entry name" value="FN3"/>
    <property type="match status" value="1"/>
</dbReference>
<sequence length="436" mass="49233">FYHIMEDISKKTIIETIDTAKEYASKLEELLKSVEVAKEQVNTSTKRTIEDIDSAFDLFTSIVVDALHKRRNILKSEALKFQEDGLVPLMECHDLIAGKLKSTQLYIEEGRNILRVGGLTSPEETLRFSEQASQLGSLPEVPSLEEVPEVSFQCPVESVRLALERTLTGVGEISRMGPVQFTEVDEKPGALLVRWEEVDFERMVDVHSFRLQMAYDDVRGQMNLMESNFHDVYFGPECQHLVRDLRPGVPYTFRVCCRVEGDTEWSAWSLPRVATTSYDPFCWDLTNPNYMITNENKIATKTSADQSVLFSSAAQFGPGHSIEFTILECGIGCSDEGIGLVNTRVEGENLLQSGALFLNTKGCVFVDGREKTTKLPRLEKGSKVCFTCEHIRDNKIRVNIDSNNKTVTYDWNISSPDLKLYFAICFGECGWKVLVE</sequence>